<keyword evidence="9" id="KW-1185">Reference proteome</keyword>
<evidence type="ECO:0000313" key="8">
    <source>
        <dbReference type="EMBL" id="GES39520.1"/>
    </source>
</evidence>
<keyword evidence="2" id="KW-1003">Cell membrane</keyword>
<feature type="transmembrane region" description="Helical" evidence="6">
    <location>
        <begin position="9"/>
        <end position="30"/>
    </location>
</feature>
<reference evidence="8 9" key="1">
    <citation type="journal article" date="2018" name="Biodegradation">
        <title>1,4-Dioxane degradation characteristics of Rhodococcus aetherivorans JCM 14343.</title>
        <authorList>
            <person name="Inoue D."/>
            <person name="Tsunoda T."/>
            <person name="Yamamoto N."/>
            <person name="Ike M."/>
            <person name="Sei K."/>
        </authorList>
    </citation>
    <scope>NUCLEOTIDE SEQUENCE [LARGE SCALE GENOMIC DNA]</scope>
    <source>
        <strain evidence="8 9">JCM 14343</strain>
    </source>
</reference>
<evidence type="ECO:0000313" key="9">
    <source>
        <dbReference type="Proteomes" id="UP000325466"/>
    </source>
</evidence>
<evidence type="ECO:0000256" key="6">
    <source>
        <dbReference type="SAM" id="Phobius"/>
    </source>
</evidence>
<comment type="caution">
    <text evidence="8">The sequence shown here is derived from an EMBL/GenBank/DDBJ whole genome shotgun (WGS) entry which is preliminary data.</text>
</comment>
<feature type="transmembrane region" description="Helical" evidence="6">
    <location>
        <begin position="42"/>
        <end position="65"/>
    </location>
</feature>
<dbReference type="EMBL" id="BLAH01000119">
    <property type="protein sequence ID" value="GES39520.1"/>
    <property type="molecule type" value="Genomic_DNA"/>
</dbReference>
<keyword evidence="5 6" id="KW-0472">Membrane</keyword>
<gene>
    <name evidence="8" type="ORF">RAJCM14343_4793</name>
</gene>
<evidence type="ECO:0000256" key="5">
    <source>
        <dbReference type="ARBA" id="ARBA00023136"/>
    </source>
</evidence>
<dbReference type="Proteomes" id="UP000325466">
    <property type="component" value="Unassembled WGS sequence"/>
</dbReference>
<protein>
    <recommendedName>
        <fullName evidence="7">Cardiolipin synthase N-terminal domain-containing protein</fullName>
    </recommendedName>
</protein>
<feature type="domain" description="Cardiolipin synthase N-terminal" evidence="7">
    <location>
        <begin position="21"/>
        <end position="66"/>
    </location>
</feature>
<dbReference type="Pfam" id="PF13396">
    <property type="entry name" value="PLDc_N"/>
    <property type="match status" value="1"/>
</dbReference>
<proteinExistence type="predicted"/>
<sequence length="127" mass="14287">MMLDSLWDLLWYTLVVFAFVAYLLILFQVLTDLFRDRSTSAVVKVVWIIFLVVLPYLTAFVYLLVRGRGMSERHAAAHEAAQHAADDYIRKVAGRSPAAEIAEAQALLEAGTITGDEFDRLKAKALR</sequence>
<evidence type="ECO:0000256" key="4">
    <source>
        <dbReference type="ARBA" id="ARBA00022989"/>
    </source>
</evidence>
<evidence type="ECO:0000259" key="7">
    <source>
        <dbReference type="Pfam" id="PF13396"/>
    </source>
</evidence>
<name>A0ABQ0YSE7_9NOCA</name>
<dbReference type="InterPro" id="IPR027379">
    <property type="entry name" value="CLS_N"/>
</dbReference>
<keyword evidence="4 6" id="KW-1133">Transmembrane helix</keyword>
<keyword evidence="3 6" id="KW-0812">Transmembrane</keyword>
<evidence type="ECO:0000256" key="2">
    <source>
        <dbReference type="ARBA" id="ARBA00022475"/>
    </source>
</evidence>
<comment type="subcellular location">
    <subcellularLocation>
        <location evidence="1">Cell membrane</location>
        <topology evidence="1">Multi-pass membrane protein</topology>
    </subcellularLocation>
</comment>
<accession>A0ABQ0YSE7</accession>
<organism evidence="8 9">
    <name type="scientific">Rhodococcus aetherivorans</name>
    <dbReference type="NCBI Taxonomy" id="191292"/>
    <lineage>
        <taxon>Bacteria</taxon>
        <taxon>Bacillati</taxon>
        <taxon>Actinomycetota</taxon>
        <taxon>Actinomycetes</taxon>
        <taxon>Mycobacteriales</taxon>
        <taxon>Nocardiaceae</taxon>
        <taxon>Rhodococcus</taxon>
    </lineage>
</organism>
<evidence type="ECO:0000256" key="3">
    <source>
        <dbReference type="ARBA" id="ARBA00022692"/>
    </source>
</evidence>
<evidence type="ECO:0000256" key="1">
    <source>
        <dbReference type="ARBA" id="ARBA00004651"/>
    </source>
</evidence>